<feature type="transmembrane region" description="Helical" evidence="2">
    <location>
        <begin position="184"/>
        <end position="201"/>
    </location>
</feature>
<dbReference type="InterPro" id="IPR018750">
    <property type="entry name" value="DUF2306_membrane"/>
</dbReference>
<sequence>MSSHSPTAAGITITLSTLRDSYHHTDEDEIDKERAVSETPTSKKRPLRGQSGFAAFYRSASWVLGFREKYSLLNCFIWGGALIGICLARTPTFNPSRISHYLIPGEWFSFSQPLFKIPLFIHIYLATFGGIGAVFQFIPAIRRSKVLLHRINGYTVLFCLVVAMICGCFAARRAFGGEINAQGAYYVQALLIISCAFMGFKNVKKDTRRHRKWMLRMVCYAGNALTARLIALPTRSIITLIGTYYSIFRCDEVINLIRAPETIQGSFPQCNSTDATSVFVAVHASVHDPPLYVASAARAAQGLSLWIATVIHILAIEIYIYKTDAANQVRLNFALEPRDFTQE</sequence>
<keyword evidence="4" id="KW-1185">Reference proteome</keyword>
<dbReference type="AlphaFoldDB" id="A0A8H6Y0B7"/>
<proteinExistence type="predicted"/>
<evidence type="ECO:0000313" key="4">
    <source>
        <dbReference type="Proteomes" id="UP000623467"/>
    </source>
</evidence>
<organism evidence="3 4">
    <name type="scientific">Mycena sanguinolenta</name>
    <dbReference type="NCBI Taxonomy" id="230812"/>
    <lineage>
        <taxon>Eukaryota</taxon>
        <taxon>Fungi</taxon>
        <taxon>Dikarya</taxon>
        <taxon>Basidiomycota</taxon>
        <taxon>Agaricomycotina</taxon>
        <taxon>Agaricomycetes</taxon>
        <taxon>Agaricomycetidae</taxon>
        <taxon>Agaricales</taxon>
        <taxon>Marasmiineae</taxon>
        <taxon>Mycenaceae</taxon>
        <taxon>Mycena</taxon>
    </lineage>
</organism>
<evidence type="ECO:0000313" key="3">
    <source>
        <dbReference type="EMBL" id="KAF7351675.1"/>
    </source>
</evidence>
<evidence type="ECO:0000256" key="1">
    <source>
        <dbReference type="SAM" id="MobiDB-lite"/>
    </source>
</evidence>
<name>A0A8H6Y0B7_9AGAR</name>
<dbReference type="Pfam" id="PF10067">
    <property type="entry name" value="DUF2306"/>
    <property type="match status" value="1"/>
</dbReference>
<feature type="transmembrane region" description="Helical" evidence="2">
    <location>
        <begin position="70"/>
        <end position="90"/>
    </location>
</feature>
<keyword evidence="2" id="KW-1133">Transmembrane helix</keyword>
<evidence type="ECO:0008006" key="5">
    <source>
        <dbReference type="Google" id="ProtNLM"/>
    </source>
</evidence>
<feature type="compositionally biased region" description="Basic and acidic residues" evidence="1">
    <location>
        <begin position="25"/>
        <end position="36"/>
    </location>
</feature>
<accession>A0A8H6Y0B7</accession>
<feature type="transmembrane region" description="Helical" evidence="2">
    <location>
        <begin position="303"/>
        <end position="321"/>
    </location>
</feature>
<feature type="transmembrane region" description="Helical" evidence="2">
    <location>
        <begin position="153"/>
        <end position="172"/>
    </location>
</feature>
<dbReference type="OrthoDB" id="193478at2759"/>
<dbReference type="Proteomes" id="UP000623467">
    <property type="component" value="Unassembled WGS sequence"/>
</dbReference>
<evidence type="ECO:0000256" key="2">
    <source>
        <dbReference type="SAM" id="Phobius"/>
    </source>
</evidence>
<feature type="transmembrane region" description="Helical" evidence="2">
    <location>
        <begin position="119"/>
        <end position="141"/>
    </location>
</feature>
<protein>
    <recommendedName>
        <fullName evidence="5">DUF2306 domain-containing protein</fullName>
    </recommendedName>
</protein>
<dbReference type="EMBL" id="JACAZH010000013">
    <property type="protein sequence ID" value="KAF7351675.1"/>
    <property type="molecule type" value="Genomic_DNA"/>
</dbReference>
<gene>
    <name evidence="3" type="ORF">MSAN_01600400</name>
</gene>
<reference evidence="3" key="1">
    <citation type="submission" date="2020-05" db="EMBL/GenBank/DDBJ databases">
        <title>Mycena genomes resolve the evolution of fungal bioluminescence.</title>
        <authorList>
            <person name="Tsai I.J."/>
        </authorList>
    </citation>
    <scope>NUCLEOTIDE SEQUENCE</scope>
    <source>
        <strain evidence="3">160909Yilan</strain>
    </source>
</reference>
<keyword evidence="2" id="KW-0472">Membrane</keyword>
<comment type="caution">
    <text evidence="3">The sequence shown here is derived from an EMBL/GenBank/DDBJ whole genome shotgun (WGS) entry which is preliminary data.</text>
</comment>
<feature type="region of interest" description="Disordered" evidence="1">
    <location>
        <begin position="25"/>
        <end position="47"/>
    </location>
</feature>
<keyword evidence="2" id="KW-0812">Transmembrane</keyword>